<evidence type="ECO:0000256" key="1">
    <source>
        <dbReference type="ARBA" id="ARBA00004651"/>
    </source>
</evidence>
<name>A0A544TMK9_9BACI</name>
<keyword evidence="4 7" id="KW-1133">Transmembrane helix</keyword>
<feature type="domain" description="ABC3 transporter permease C-terminal" evidence="8">
    <location>
        <begin position="745"/>
        <end position="855"/>
    </location>
</feature>
<evidence type="ECO:0000256" key="3">
    <source>
        <dbReference type="ARBA" id="ARBA00022692"/>
    </source>
</evidence>
<feature type="transmembrane region" description="Helical" evidence="7">
    <location>
        <begin position="634"/>
        <end position="654"/>
    </location>
</feature>
<dbReference type="OrthoDB" id="3268975at2"/>
<feature type="transmembrane region" description="Helical" evidence="7">
    <location>
        <begin position="825"/>
        <end position="845"/>
    </location>
</feature>
<evidence type="ECO:0000256" key="2">
    <source>
        <dbReference type="ARBA" id="ARBA00022475"/>
    </source>
</evidence>
<proteinExistence type="inferred from homology"/>
<comment type="caution">
    <text evidence="9">The sequence shown here is derived from an EMBL/GenBank/DDBJ whole genome shotgun (WGS) entry which is preliminary data.</text>
</comment>
<evidence type="ECO:0000256" key="5">
    <source>
        <dbReference type="ARBA" id="ARBA00023136"/>
    </source>
</evidence>
<feature type="transmembrane region" description="Helical" evidence="7">
    <location>
        <begin position="790"/>
        <end position="813"/>
    </location>
</feature>
<feature type="transmembrane region" description="Helical" evidence="7">
    <location>
        <begin position="556"/>
        <end position="578"/>
    </location>
</feature>
<keyword evidence="10" id="KW-1185">Reference proteome</keyword>
<dbReference type="Proteomes" id="UP000316626">
    <property type="component" value="Unassembled WGS sequence"/>
</dbReference>
<dbReference type="GO" id="GO:0022857">
    <property type="term" value="F:transmembrane transporter activity"/>
    <property type="evidence" value="ECO:0007669"/>
    <property type="project" value="TreeGrafter"/>
</dbReference>
<sequence length="863" mass="95724">MSEATSMMTFMMKQLVRNKDRLILSVIGVVLISSVLIYLFSLTETTKGTINNQLQQKWESAYDLVVTPPGSIFNEENLMEPNHLNGISGGISYDQYEAIKSMNDVAVAAPVSVLGYTTLGITMKEKFKTTDNGIYKYKIIETFNDGLSQKTIQDTEIYRATNWSGSSEELGFWGDDQGEISLSQYQLLVGIDPVEEAKLVGLDEAVHISDTSRYLEPNEDAIYDEAVDRLFEIPVLINSKSFSNSLFQVSQEKLAIPFNTEAERQQATELIKKGNGRDYFNGLETEKVDSFELTGEELESMIFKALSNPNDNPSLSVHGTQLVFKSSILNYQKIESPFPERWSYSYQVSSKPIEVSGIFKDILPDSGFRKAELLDHKLSEDGVPLLPVLRLNIVGSFSSDKLNISKDPFTELPLETYRPAQAGIVLGPDNEPLNPSRTMKGSGVPTGLLTNPPNILTTVKAAEIITGGNSISSIRIKVKGIDDIGNVAQEKMEQVKNDIEHSTGLQVIITRGSSPQPTITQVVEHDKTLGWIEQPWIHIGAAITILRETSLGYTSILVTILLIGTMYVFATTYVSYLTRKKEYSIFLALGWRTSILRKMVLGEAFFYVLLITLIAIILEVIFMLNGSTFNFSNIALVFGTSLVIYGLGIILPLIQVGRLEPYQGIKSGEITKKSKRIFSNQSMIGFVMNQVSQRPGRNLLSILAIALPSTLLSFYLYVSFRLEGVLYTSWLGEFVAVEVNKSHYLIMGAALIIGALTTAEMMWQNIVEREGELALFKSIGWKDKTVTHSIIIEGAFLGLLAGIVGLVLSISYIGLMYKVFPWDSLTILSLTICLPVLVGILGAFFPTIKALRTNPYNVLKENV</sequence>
<evidence type="ECO:0000256" key="6">
    <source>
        <dbReference type="ARBA" id="ARBA00038076"/>
    </source>
</evidence>
<dbReference type="PANTHER" id="PTHR30572:SF4">
    <property type="entry name" value="ABC TRANSPORTER PERMEASE YTRF"/>
    <property type="match status" value="1"/>
</dbReference>
<keyword evidence="3 7" id="KW-0812">Transmembrane</keyword>
<dbReference type="InterPro" id="IPR003838">
    <property type="entry name" value="ABC3_permease_C"/>
</dbReference>
<dbReference type="EMBL" id="VDGI01000019">
    <property type="protein sequence ID" value="TQR18669.1"/>
    <property type="molecule type" value="Genomic_DNA"/>
</dbReference>
<organism evidence="9 10">
    <name type="scientific">Psychrobacillus vulpis</name>
    <dbReference type="NCBI Taxonomy" id="2325572"/>
    <lineage>
        <taxon>Bacteria</taxon>
        <taxon>Bacillati</taxon>
        <taxon>Bacillota</taxon>
        <taxon>Bacilli</taxon>
        <taxon>Bacillales</taxon>
        <taxon>Bacillaceae</taxon>
        <taxon>Psychrobacillus</taxon>
    </lineage>
</organism>
<dbReference type="GO" id="GO:0005886">
    <property type="term" value="C:plasma membrane"/>
    <property type="evidence" value="ECO:0007669"/>
    <property type="project" value="UniProtKB-SubCell"/>
</dbReference>
<evidence type="ECO:0000256" key="4">
    <source>
        <dbReference type="ARBA" id="ARBA00022989"/>
    </source>
</evidence>
<accession>A0A544TMK9</accession>
<keyword evidence="5 7" id="KW-0472">Membrane</keyword>
<feature type="domain" description="ABC3 transporter permease C-terminal" evidence="8">
    <location>
        <begin position="555"/>
        <end position="661"/>
    </location>
</feature>
<evidence type="ECO:0000259" key="8">
    <source>
        <dbReference type="Pfam" id="PF02687"/>
    </source>
</evidence>
<comment type="similarity">
    <text evidence="6">Belongs to the ABC-4 integral membrane protein family.</text>
</comment>
<comment type="subcellular location">
    <subcellularLocation>
        <location evidence="1">Cell membrane</location>
        <topology evidence="1">Multi-pass membrane protein</topology>
    </subcellularLocation>
</comment>
<reference evidence="9 10" key="1">
    <citation type="submission" date="2019-06" db="EMBL/GenBank/DDBJ databases">
        <title>Psychrobacillus vulpis sp. nov., a new species isolated from feces of a red fox that inhabits in The Tablas de Daimiel Natural Park, Albacete, Spain.</title>
        <authorList>
            <person name="Rodriguez M."/>
            <person name="Reina J.C."/>
            <person name="Bejar V."/>
            <person name="Llamas I."/>
        </authorList>
    </citation>
    <scope>NUCLEOTIDE SEQUENCE [LARGE SCALE GENOMIC DNA]</scope>
    <source>
        <strain evidence="9 10">Z8</strain>
    </source>
</reference>
<protein>
    <submittedName>
        <fullName evidence="9">ABC transporter permease</fullName>
    </submittedName>
</protein>
<dbReference type="AlphaFoldDB" id="A0A544TMK9"/>
<evidence type="ECO:0000256" key="7">
    <source>
        <dbReference type="SAM" id="Phobius"/>
    </source>
</evidence>
<evidence type="ECO:0000313" key="9">
    <source>
        <dbReference type="EMBL" id="TQR18669.1"/>
    </source>
</evidence>
<feature type="transmembrane region" description="Helical" evidence="7">
    <location>
        <begin position="698"/>
        <end position="718"/>
    </location>
</feature>
<feature type="transmembrane region" description="Helical" evidence="7">
    <location>
        <begin position="599"/>
        <end position="622"/>
    </location>
</feature>
<gene>
    <name evidence="9" type="ORF">FG384_15555</name>
</gene>
<feature type="transmembrane region" description="Helical" evidence="7">
    <location>
        <begin position="21"/>
        <end position="40"/>
    </location>
</feature>
<dbReference type="Pfam" id="PF02687">
    <property type="entry name" value="FtsX"/>
    <property type="match status" value="2"/>
</dbReference>
<feature type="transmembrane region" description="Helical" evidence="7">
    <location>
        <begin position="744"/>
        <end position="763"/>
    </location>
</feature>
<dbReference type="InterPro" id="IPR050250">
    <property type="entry name" value="Macrolide_Exporter_MacB"/>
</dbReference>
<dbReference type="PANTHER" id="PTHR30572">
    <property type="entry name" value="MEMBRANE COMPONENT OF TRANSPORTER-RELATED"/>
    <property type="match status" value="1"/>
</dbReference>
<keyword evidence="2" id="KW-1003">Cell membrane</keyword>
<evidence type="ECO:0000313" key="10">
    <source>
        <dbReference type="Proteomes" id="UP000316626"/>
    </source>
</evidence>